<keyword evidence="3" id="KW-0583">PHB biosynthesis</keyword>
<dbReference type="EMBL" id="LKCM01000137">
    <property type="protein sequence ID" value="KPQ43652.1"/>
    <property type="molecule type" value="Genomic_DNA"/>
</dbReference>
<dbReference type="Pfam" id="PF09712">
    <property type="entry name" value="PHA_synth_III_E"/>
    <property type="match status" value="1"/>
</dbReference>
<evidence type="ECO:0000313" key="5">
    <source>
        <dbReference type="EMBL" id="KPQ43652.1"/>
    </source>
</evidence>
<dbReference type="AlphaFoldDB" id="A0A0P8CA43"/>
<evidence type="ECO:0000256" key="2">
    <source>
        <dbReference type="ARBA" id="ARBA00019066"/>
    </source>
</evidence>
<keyword evidence="4" id="KW-0175">Coiled coil</keyword>
<comment type="caution">
    <text evidence="5">The sequence shown here is derived from an EMBL/GenBank/DDBJ whole genome shotgun (WGS) entry which is preliminary data.</text>
</comment>
<evidence type="ECO:0000256" key="1">
    <source>
        <dbReference type="ARBA" id="ARBA00004683"/>
    </source>
</evidence>
<gene>
    <name evidence="5" type="ORF">MPEBLZ_01838</name>
</gene>
<reference evidence="5 6" key="1">
    <citation type="submission" date="2015-09" db="EMBL/GenBank/DDBJ databases">
        <title>A metagenomics-based metabolic model of nitrate-dependent anaerobic oxidation of methane by Methanoperedens-like archaea.</title>
        <authorList>
            <person name="Arshad A."/>
            <person name="Speth D.R."/>
            <person name="De Graaf R.M."/>
            <person name="Op Den Camp H.J."/>
            <person name="Jetten M.S."/>
            <person name="Welte C.U."/>
        </authorList>
    </citation>
    <scope>NUCLEOTIDE SEQUENCE [LARGE SCALE GENOMIC DNA]</scope>
</reference>
<dbReference type="UniPathway" id="UPA00917"/>
<dbReference type="Proteomes" id="UP000050360">
    <property type="component" value="Unassembled WGS sequence"/>
</dbReference>
<protein>
    <recommendedName>
        <fullName evidence="2">Poly(3-hydroxyalkanoate) polymerase subunit PhaE</fullName>
    </recommendedName>
</protein>
<proteinExistence type="predicted"/>
<evidence type="ECO:0000256" key="4">
    <source>
        <dbReference type="SAM" id="Coils"/>
    </source>
</evidence>
<organism evidence="5 6">
    <name type="scientific">Candidatus Methanoperedens nitratireducens</name>
    <dbReference type="NCBI Taxonomy" id="1392998"/>
    <lineage>
        <taxon>Archaea</taxon>
        <taxon>Methanobacteriati</taxon>
        <taxon>Methanobacteriota</taxon>
        <taxon>Stenosarchaea group</taxon>
        <taxon>Methanomicrobia</taxon>
        <taxon>Methanosarcinales</taxon>
        <taxon>ANME-2 cluster</taxon>
        <taxon>Candidatus Methanoperedentaceae</taxon>
        <taxon>Candidatus Methanoperedens</taxon>
    </lineage>
</organism>
<feature type="coiled-coil region" evidence="4">
    <location>
        <begin position="129"/>
        <end position="156"/>
    </location>
</feature>
<dbReference type="GO" id="GO:0042619">
    <property type="term" value="P:poly-hydroxybutyrate biosynthetic process"/>
    <property type="evidence" value="ECO:0007669"/>
    <property type="project" value="UniProtKB-KW"/>
</dbReference>
<sequence length="157" mass="18464">MNIGEIPAVGPSREKTEKMMKFFPLFMNFYNVWMDSISDFSNISLEAMNRMHDKTANIGYEISPEKNKEIYNIWIETYSDTFKEFLGTGHFARDMGKITSLLIDAQKYNREMLEENLLKPMNLPTSTDIDEVNRELYSLKKTVRELTRKINELSQEK</sequence>
<accession>A0A0P8CA43</accession>
<dbReference type="InterPro" id="IPR010123">
    <property type="entry name" value="PHA_synth_III_E"/>
</dbReference>
<evidence type="ECO:0000256" key="3">
    <source>
        <dbReference type="ARBA" id="ARBA00022752"/>
    </source>
</evidence>
<comment type="pathway">
    <text evidence="1">Biopolymer metabolism; poly-(R)-3-hydroxybutanoate biosynthesis.</text>
</comment>
<name>A0A0P8CA43_9EURY</name>
<evidence type="ECO:0000313" key="6">
    <source>
        <dbReference type="Proteomes" id="UP000050360"/>
    </source>
</evidence>